<evidence type="ECO:0000259" key="3">
    <source>
        <dbReference type="Pfam" id="PF00171"/>
    </source>
</evidence>
<keyword evidence="2 4" id="KW-0560">Oxidoreductase</keyword>
<keyword evidence="5" id="KW-1185">Reference proteome</keyword>
<accession>A0ABT7NAY0</accession>
<dbReference type="InterPro" id="IPR050740">
    <property type="entry name" value="Aldehyde_DH_Superfamily"/>
</dbReference>
<dbReference type="CDD" id="cd07103">
    <property type="entry name" value="ALDH_F5_SSADH_GabD"/>
    <property type="match status" value="1"/>
</dbReference>
<dbReference type="InterPro" id="IPR016161">
    <property type="entry name" value="Ald_DH/histidinol_DH"/>
</dbReference>
<gene>
    <name evidence="4" type="ORF">QTH91_11485</name>
</gene>
<proteinExistence type="inferred from homology"/>
<dbReference type="InterPro" id="IPR015590">
    <property type="entry name" value="Aldehyde_DH_dom"/>
</dbReference>
<comment type="caution">
    <text evidence="4">The sequence shown here is derived from an EMBL/GenBank/DDBJ whole genome shotgun (WGS) entry which is preliminary data.</text>
</comment>
<feature type="domain" description="Aldehyde dehydrogenase" evidence="3">
    <location>
        <begin position="22"/>
        <end position="481"/>
    </location>
</feature>
<dbReference type="Gene3D" id="3.40.309.10">
    <property type="entry name" value="Aldehyde Dehydrogenase, Chain A, domain 2"/>
    <property type="match status" value="1"/>
</dbReference>
<dbReference type="SUPFAM" id="SSF53720">
    <property type="entry name" value="ALDH-like"/>
    <property type="match status" value="1"/>
</dbReference>
<sequence length="486" mass="51357">MTSTTETTTSYPDTRLLINNEWCDAQGGKTLDVVNPATGKVIGKVAHASIADLDRALAAAQDGFQKWRKTPANERAAVMRKAAGLLRDRADAIGRILTMEQGKPFPEARLEAVAGADIIEWFADEGRRTYGRIIPSRNLAAQSMVLKEPVGPVAAFTPWNFPINQIVRKLGAALASGCSFLVKAPEETPASPAALLQCFVDAGIPAGVVGLIYGNPAEISNYLIPHPVIRKVTFTGSTPVGKQLAALAGQHMKRATMELGGHAPVIVCDDADLQLAVKAAGAAKFRNAGQVCISPTRFLVHNSVRAEFAKLLAAHAESLKVGDGLDAATKMGPLANSRRLDAMAKILEDARATGAKVLTGGERIGSSGNFFAPTVLDEVSLKADVFNNEPFGPIAAIRGFDSLDEAIAEANRLPFGLSGYAYTRSIKNSHALMHNMEVGMLWINQPATPTPEAPFGGVKDSGYGSEGGPEAMEAYLVAKAVMMTAA</sequence>
<comment type="similarity">
    <text evidence="1">Belongs to the aldehyde dehydrogenase family.</text>
</comment>
<dbReference type="Gene3D" id="3.40.605.10">
    <property type="entry name" value="Aldehyde Dehydrogenase, Chain A, domain 1"/>
    <property type="match status" value="1"/>
</dbReference>
<reference evidence="4" key="1">
    <citation type="submission" date="2023-06" db="EMBL/GenBank/DDBJ databases">
        <authorList>
            <person name="Jiang Y."/>
            <person name="Liu Q."/>
        </authorList>
    </citation>
    <scope>NUCLEOTIDE SEQUENCE</scope>
    <source>
        <strain evidence="4">CGMCC 1.12089</strain>
    </source>
</reference>
<dbReference type="InterPro" id="IPR016162">
    <property type="entry name" value="Ald_DH_N"/>
</dbReference>
<dbReference type="RefSeq" id="WP_286660208.1">
    <property type="nucleotide sequence ID" value="NZ_JASZYV010000002.1"/>
</dbReference>
<dbReference type="EC" id="1.2.1.-" evidence="4"/>
<dbReference type="GO" id="GO:0016491">
    <property type="term" value="F:oxidoreductase activity"/>
    <property type="evidence" value="ECO:0007669"/>
    <property type="project" value="UniProtKB-KW"/>
</dbReference>
<evidence type="ECO:0000256" key="1">
    <source>
        <dbReference type="ARBA" id="ARBA00009986"/>
    </source>
</evidence>
<protein>
    <submittedName>
        <fullName evidence="4">NAD-dependent succinate-semialdehyde dehydrogenase</fullName>
        <ecNumber evidence="4">1.2.1.-</ecNumber>
    </submittedName>
</protein>
<name>A0ABT7NAY0_9BURK</name>
<dbReference type="PANTHER" id="PTHR43353:SF5">
    <property type="entry name" value="SUCCINATE-SEMIALDEHYDE DEHYDROGENASE, MITOCHONDRIAL"/>
    <property type="match status" value="1"/>
</dbReference>
<dbReference type="InterPro" id="IPR016163">
    <property type="entry name" value="Ald_DH_C"/>
</dbReference>
<dbReference type="Pfam" id="PF00171">
    <property type="entry name" value="Aldedh"/>
    <property type="match status" value="1"/>
</dbReference>
<dbReference type="Proteomes" id="UP001174908">
    <property type="component" value="Unassembled WGS sequence"/>
</dbReference>
<organism evidence="4 5">
    <name type="scientific">Variovorax dokdonensis</name>
    <dbReference type="NCBI Taxonomy" id="344883"/>
    <lineage>
        <taxon>Bacteria</taxon>
        <taxon>Pseudomonadati</taxon>
        <taxon>Pseudomonadota</taxon>
        <taxon>Betaproteobacteria</taxon>
        <taxon>Burkholderiales</taxon>
        <taxon>Comamonadaceae</taxon>
        <taxon>Variovorax</taxon>
    </lineage>
</organism>
<dbReference type="PANTHER" id="PTHR43353">
    <property type="entry name" value="SUCCINATE-SEMIALDEHYDE DEHYDROGENASE, MITOCHONDRIAL"/>
    <property type="match status" value="1"/>
</dbReference>
<dbReference type="EMBL" id="JASZYV010000002">
    <property type="protein sequence ID" value="MDM0045106.1"/>
    <property type="molecule type" value="Genomic_DNA"/>
</dbReference>
<evidence type="ECO:0000313" key="4">
    <source>
        <dbReference type="EMBL" id="MDM0045106.1"/>
    </source>
</evidence>
<evidence type="ECO:0000256" key="2">
    <source>
        <dbReference type="ARBA" id="ARBA00023002"/>
    </source>
</evidence>
<evidence type="ECO:0000313" key="5">
    <source>
        <dbReference type="Proteomes" id="UP001174908"/>
    </source>
</evidence>